<dbReference type="SUPFAM" id="SSF50129">
    <property type="entry name" value="GroES-like"/>
    <property type="match status" value="1"/>
</dbReference>
<protein>
    <recommendedName>
        <fullName evidence="3">Enoyl reductase (ER) domain-containing protein</fullName>
    </recommendedName>
</protein>
<comment type="caution">
    <text evidence="4">The sequence shown here is derived from an EMBL/GenBank/DDBJ whole genome shotgun (WGS) entry which is preliminary data.</text>
</comment>
<evidence type="ECO:0000313" key="4">
    <source>
        <dbReference type="EMBL" id="CAG9981337.1"/>
    </source>
</evidence>
<dbReference type="InterPro" id="IPR020843">
    <property type="entry name" value="ER"/>
</dbReference>
<comment type="similarity">
    <text evidence="1">Belongs to the zinc-containing alcohol dehydrogenase family.</text>
</comment>
<evidence type="ECO:0000256" key="2">
    <source>
        <dbReference type="ARBA" id="ARBA00023002"/>
    </source>
</evidence>
<dbReference type="InterPro" id="IPR036291">
    <property type="entry name" value="NAD(P)-bd_dom_sf"/>
</dbReference>
<evidence type="ECO:0000256" key="1">
    <source>
        <dbReference type="ARBA" id="ARBA00008072"/>
    </source>
</evidence>
<dbReference type="PANTHER" id="PTHR45348:SF5">
    <property type="entry name" value="OXIDOREDUCTASE, PUTATIVE (AFU_ORTHOLOGUE AFUA_8G01420)-RELATED"/>
    <property type="match status" value="1"/>
</dbReference>
<organism evidence="4 5">
    <name type="scientific">Clonostachys byssicola</name>
    <dbReference type="NCBI Taxonomy" id="160290"/>
    <lineage>
        <taxon>Eukaryota</taxon>
        <taxon>Fungi</taxon>
        <taxon>Dikarya</taxon>
        <taxon>Ascomycota</taxon>
        <taxon>Pezizomycotina</taxon>
        <taxon>Sordariomycetes</taxon>
        <taxon>Hypocreomycetidae</taxon>
        <taxon>Hypocreales</taxon>
        <taxon>Bionectriaceae</taxon>
        <taxon>Clonostachys</taxon>
    </lineage>
</organism>
<dbReference type="InterPro" id="IPR047122">
    <property type="entry name" value="Trans-enoyl_RdTase-like"/>
</dbReference>
<reference evidence="4" key="1">
    <citation type="submission" date="2021-10" db="EMBL/GenBank/DDBJ databases">
        <authorList>
            <person name="Piombo E."/>
        </authorList>
    </citation>
    <scope>NUCLEOTIDE SEQUENCE</scope>
</reference>
<dbReference type="GO" id="GO:0016651">
    <property type="term" value="F:oxidoreductase activity, acting on NAD(P)H"/>
    <property type="evidence" value="ECO:0007669"/>
    <property type="project" value="InterPro"/>
</dbReference>
<dbReference type="SMART" id="SM00829">
    <property type="entry name" value="PKS_ER"/>
    <property type="match status" value="1"/>
</dbReference>
<accession>A0A9N9U6M4</accession>
<keyword evidence="2" id="KW-0560">Oxidoreductase</keyword>
<keyword evidence="5" id="KW-1185">Reference proteome</keyword>
<gene>
    <name evidence="4" type="ORF">CBYS24578_00008312</name>
</gene>
<evidence type="ECO:0000259" key="3">
    <source>
        <dbReference type="SMART" id="SM00829"/>
    </source>
</evidence>
<dbReference type="Pfam" id="PF08240">
    <property type="entry name" value="ADH_N"/>
    <property type="match status" value="1"/>
</dbReference>
<dbReference type="Proteomes" id="UP000754883">
    <property type="component" value="Unassembled WGS sequence"/>
</dbReference>
<dbReference type="Gene3D" id="3.40.50.720">
    <property type="entry name" value="NAD(P)-binding Rossmann-like Domain"/>
    <property type="match status" value="1"/>
</dbReference>
<dbReference type="Gene3D" id="3.90.180.10">
    <property type="entry name" value="Medium-chain alcohol dehydrogenases, catalytic domain"/>
    <property type="match status" value="1"/>
</dbReference>
<dbReference type="EMBL" id="CABFNO020001323">
    <property type="protein sequence ID" value="CAG9981337.1"/>
    <property type="molecule type" value="Genomic_DNA"/>
</dbReference>
<dbReference type="InterPro" id="IPR013154">
    <property type="entry name" value="ADH-like_N"/>
</dbReference>
<dbReference type="AlphaFoldDB" id="A0A9N9U6M4"/>
<evidence type="ECO:0000313" key="5">
    <source>
        <dbReference type="Proteomes" id="UP000754883"/>
    </source>
</evidence>
<sequence>MKEVIVSNGTSIEIIDSPIPIPQNGEVLIRVIASGCNPKDCKQTLYLPAANSGDDIAGVVEAIGGGVFEFKPGDHVAAFHQMYEPHGSFAEYAIAPAYTTFHKPTNISFEEATTIPLAFLTAAVALYHDLQLPYPWAGVEDTVGAAPLLIYGAGTAVGNYALQLAQRSNLHPIICVAGQSTTQIREFMNPVHGDVVIDYRLGAEQTVSSIKHALGGKPLLYAFDAVSDHGSDRIIGSVISPEKSRMSIVQPRGRARLPRDFSIPETFRVPALLGVPDGVDVIYTSVGRVHSSEKQLGFVFSRYISQGIQEGWFRPHPHEVMPGGLYGVGQALENLHHGQVHFSKYVFRIGDTEGISG</sequence>
<proteinExistence type="inferred from homology"/>
<dbReference type="OrthoDB" id="3233595at2759"/>
<dbReference type="InterPro" id="IPR011032">
    <property type="entry name" value="GroES-like_sf"/>
</dbReference>
<feature type="domain" description="Enoyl reductase (ER)" evidence="3">
    <location>
        <begin position="9"/>
        <end position="347"/>
    </location>
</feature>
<dbReference type="PANTHER" id="PTHR45348">
    <property type="entry name" value="HYPOTHETICAL OXIDOREDUCTASE (EUROFUNG)"/>
    <property type="match status" value="1"/>
</dbReference>
<name>A0A9N9U6M4_9HYPO</name>
<dbReference type="SUPFAM" id="SSF51735">
    <property type="entry name" value="NAD(P)-binding Rossmann-fold domains"/>
    <property type="match status" value="1"/>
</dbReference>
<dbReference type="CDD" id="cd08249">
    <property type="entry name" value="enoyl_reductase_like"/>
    <property type="match status" value="1"/>
</dbReference>